<evidence type="ECO:0000256" key="5">
    <source>
        <dbReference type="ARBA" id="ARBA00022679"/>
    </source>
</evidence>
<dbReference type="InterPro" id="IPR013010">
    <property type="entry name" value="Znf_SIAH"/>
</dbReference>
<evidence type="ECO:0000256" key="8">
    <source>
        <dbReference type="ARBA" id="ARBA00022786"/>
    </source>
</evidence>
<dbReference type="PROSITE" id="PS51081">
    <property type="entry name" value="ZF_SIAH"/>
    <property type="match status" value="1"/>
</dbReference>
<evidence type="ECO:0000256" key="3">
    <source>
        <dbReference type="ARBA" id="ARBA00009119"/>
    </source>
</evidence>
<keyword evidence="13" id="KW-1185">Reference proteome</keyword>
<dbReference type="GO" id="GO:0043161">
    <property type="term" value="P:proteasome-mediated ubiquitin-dependent protein catabolic process"/>
    <property type="evidence" value="ECO:0007669"/>
    <property type="project" value="TreeGrafter"/>
</dbReference>
<evidence type="ECO:0000313" key="12">
    <source>
        <dbReference type="EMBL" id="GBP40802.1"/>
    </source>
</evidence>
<comment type="similarity">
    <text evidence="3">Belongs to the SINA (Seven in absentia) family.</text>
</comment>
<keyword evidence="7 10" id="KW-0863">Zinc-finger</keyword>
<evidence type="ECO:0000256" key="2">
    <source>
        <dbReference type="ARBA" id="ARBA00004906"/>
    </source>
</evidence>
<keyword evidence="5" id="KW-0808">Transferase</keyword>
<evidence type="ECO:0000313" key="13">
    <source>
        <dbReference type="Proteomes" id="UP000299102"/>
    </source>
</evidence>
<dbReference type="GO" id="GO:0061630">
    <property type="term" value="F:ubiquitin protein ligase activity"/>
    <property type="evidence" value="ECO:0007669"/>
    <property type="project" value="UniProtKB-EC"/>
</dbReference>
<dbReference type="Proteomes" id="UP000299102">
    <property type="component" value="Unassembled WGS sequence"/>
</dbReference>
<reference evidence="12 13" key="1">
    <citation type="journal article" date="2019" name="Commun. Biol.">
        <title>The bagworm genome reveals a unique fibroin gene that provides high tensile strength.</title>
        <authorList>
            <person name="Kono N."/>
            <person name="Nakamura H."/>
            <person name="Ohtoshi R."/>
            <person name="Tomita M."/>
            <person name="Numata K."/>
            <person name="Arakawa K."/>
        </authorList>
    </citation>
    <scope>NUCLEOTIDE SEQUENCE [LARGE SCALE GENOMIC DNA]</scope>
</reference>
<evidence type="ECO:0000259" key="11">
    <source>
        <dbReference type="PROSITE" id="PS51081"/>
    </source>
</evidence>
<dbReference type="AlphaFoldDB" id="A0A4C1VQZ1"/>
<evidence type="ECO:0000256" key="7">
    <source>
        <dbReference type="ARBA" id="ARBA00022771"/>
    </source>
</evidence>
<evidence type="ECO:0000256" key="9">
    <source>
        <dbReference type="ARBA" id="ARBA00022833"/>
    </source>
</evidence>
<dbReference type="EMBL" id="BGZK01000388">
    <property type="protein sequence ID" value="GBP40802.1"/>
    <property type="molecule type" value="Genomic_DNA"/>
</dbReference>
<protein>
    <recommendedName>
        <fullName evidence="4">RING-type E3 ubiquitin transferase</fullName>
        <ecNumber evidence="4">2.3.2.27</ecNumber>
    </recommendedName>
</protein>
<name>A0A4C1VQZ1_EUMVA</name>
<comment type="pathway">
    <text evidence="2">Protein modification; protein ubiquitination.</text>
</comment>
<keyword evidence="9" id="KW-0862">Zinc</keyword>
<dbReference type="InterPro" id="IPR004162">
    <property type="entry name" value="SINA-like_animal"/>
</dbReference>
<evidence type="ECO:0000256" key="10">
    <source>
        <dbReference type="PROSITE-ProRule" id="PRU00455"/>
    </source>
</evidence>
<dbReference type="InterPro" id="IPR049548">
    <property type="entry name" value="Sina-like_RING"/>
</dbReference>
<proteinExistence type="inferred from homology"/>
<sequence>MSSNASPSGRKLVLSTLLETDHYESLIKELTCTKCSRYMKPPIHLCVDGHSICGPCYEKSYQCHICKKEFSQIRPAVLESLANKVLFPCTNSGCPKHATLTNLENHTPNCQFRIISCFMARVYGDCKWEGRAGEWMDHCFAEHKQRVTELPFITVKDRWDAKRTEPVLNYFLMRCFEKVYNVYQIYDKRGVSVQHKTGTSWYNQFGNFDVKDEPHSDRHVADKVDAALEKVEPDRHISSFYIAEELGIDHNTDRPIVRKFGWRPCKNEKDADFLEHTQNVYIPVENIFSMLDESESLNFTIRIGEVENLPLLDTPSESESMILLHNEEHKDDRR</sequence>
<gene>
    <name evidence="12" type="primary">siah1</name>
    <name evidence="12" type="ORF">EVAR_87063_1</name>
</gene>
<dbReference type="InterPro" id="IPR013083">
    <property type="entry name" value="Znf_RING/FYVE/PHD"/>
</dbReference>
<keyword evidence="8" id="KW-0833">Ubl conjugation pathway</keyword>
<feature type="domain" description="SIAH-type" evidence="11">
    <location>
        <begin position="84"/>
        <end position="144"/>
    </location>
</feature>
<dbReference type="Pfam" id="PF21362">
    <property type="entry name" value="Sina_RING"/>
    <property type="match status" value="1"/>
</dbReference>
<accession>A0A4C1VQZ1</accession>
<keyword evidence="6" id="KW-0479">Metal-binding</keyword>
<comment type="catalytic activity">
    <reaction evidence="1">
        <text>S-ubiquitinyl-[E2 ubiquitin-conjugating enzyme]-L-cysteine + [acceptor protein]-L-lysine = [E2 ubiquitin-conjugating enzyme]-L-cysteine + N(6)-ubiquitinyl-[acceptor protein]-L-lysine.</text>
        <dbReference type="EC" id="2.3.2.27"/>
    </reaction>
</comment>
<evidence type="ECO:0000256" key="4">
    <source>
        <dbReference type="ARBA" id="ARBA00012483"/>
    </source>
</evidence>
<dbReference type="EC" id="2.3.2.27" evidence="4"/>
<dbReference type="UniPathway" id="UPA00143"/>
<dbReference type="SUPFAM" id="SSF49599">
    <property type="entry name" value="TRAF domain-like"/>
    <property type="match status" value="1"/>
</dbReference>
<dbReference type="PANTHER" id="PTHR45877:SF3">
    <property type="entry name" value="E3 UBIQUITIN-PROTEIN LIGASE"/>
    <property type="match status" value="1"/>
</dbReference>
<dbReference type="GO" id="GO:0008270">
    <property type="term" value="F:zinc ion binding"/>
    <property type="evidence" value="ECO:0007669"/>
    <property type="project" value="UniProtKB-KW"/>
</dbReference>
<evidence type="ECO:0000256" key="1">
    <source>
        <dbReference type="ARBA" id="ARBA00000900"/>
    </source>
</evidence>
<dbReference type="GO" id="GO:0016567">
    <property type="term" value="P:protein ubiquitination"/>
    <property type="evidence" value="ECO:0007669"/>
    <property type="project" value="UniProtKB-UniPathway"/>
</dbReference>
<evidence type="ECO:0000256" key="6">
    <source>
        <dbReference type="ARBA" id="ARBA00022723"/>
    </source>
</evidence>
<dbReference type="OrthoDB" id="7173918at2759"/>
<comment type="caution">
    <text evidence="12">The sequence shown here is derived from an EMBL/GenBank/DDBJ whole genome shotgun (WGS) entry which is preliminary data.</text>
</comment>
<dbReference type="STRING" id="151549.A0A4C1VQZ1"/>
<organism evidence="12 13">
    <name type="scientific">Eumeta variegata</name>
    <name type="common">Bagworm moth</name>
    <name type="synonym">Eumeta japonica</name>
    <dbReference type="NCBI Taxonomy" id="151549"/>
    <lineage>
        <taxon>Eukaryota</taxon>
        <taxon>Metazoa</taxon>
        <taxon>Ecdysozoa</taxon>
        <taxon>Arthropoda</taxon>
        <taxon>Hexapoda</taxon>
        <taxon>Insecta</taxon>
        <taxon>Pterygota</taxon>
        <taxon>Neoptera</taxon>
        <taxon>Endopterygota</taxon>
        <taxon>Lepidoptera</taxon>
        <taxon>Glossata</taxon>
        <taxon>Ditrysia</taxon>
        <taxon>Tineoidea</taxon>
        <taxon>Psychidae</taxon>
        <taxon>Oiketicinae</taxon>
        <taxon>Eumeta</taxon>
    </lineage>
</organism>
<dbReference type="GO" id="GO:0031624">
    <property type="term" value="F:ubiquitin conjugating enzyme binding"/>
    <property type="evidence" value="ECO:0007669"/>
    <property type="project" value="TreeGrafter"/>
</dbReference>
<dbReference type="Gene3D" id="3.30.40.10">
    <property type="entry name" value="Zinc/RING finger domain, C3HC4 (zinc finger)"/>
    <property type="match status" value="1"/>
</dbReference>
<dbReference type="PANTHER" id="PTHR45877">
    <property type="entry name" value="E3 UBIQUITIN-PROTEIN LIGASE SIAH2"/>
    <property type="match status" value="1"/>
</dbReference>
<dbReference type="Pfam" id="PF21361">
    <property type="entry name" value="Sina_ZnF"/>
    <property type="match status" value="1"/>
</dbReference>
<dbReference type="GO" id="GO:0005737">
    <property type="term" value="C:cytoplasm"/>
    <property type="evidence" value="ECO:0007669"/>
    <property type="project" value="TreeGrafter"/>
</dbReference>